<gene>
    <name evidence="3" type="ORF">DW839_02785</name>
    <name evidence="2" type="ORF">DWW02_04240</name>
</gene>
<dbReference type="EMBL" id="QSHZ01000002">
    <property type="protein sequence ID" value="RHC58460.1"/>
    <property type="molecule type" value="Genomic_DNA"/>
</dbReference>
<dbReference type="SUPFAM" id="SSF47413">
    <property type="entry name" value="lambda repressor-like DNA-binding domains"/>
    <property type="match status" value="1"/>
</dbReference>
<dbReference type="CDD" id="cd00093">
    <property type="entry name" value="HTH_XRE"/>
    <property type="match status" value="1"/>
</dbReference>
<sequence>MNYPVINPVETGRRINRLRKSKGLSVPYLRDYFGFSTTNAIYKWLRGDTLPSLDNMFALSLLLGESVNDILVAECGDERTAG</sequence>
<evidence type="ECO:0000313" key="3">
    <source>
        <dbReference type="EMBL" id="RHC58460.1"/>
    </source>
</evidence>
<dbReference type="RefSeq" id="WP_002567874.1">
    <property type="nucleotide sequence ID" value="NZ_BAABXO010000001.1"/>
</dbReference>
<evidence type="ECO:0000259" key="1">
    <source>
        <dbReference type="PROSITE" id="PS50943"/>
    </source>
</evidence>
<feature type="domain" description="HTH cro/C1-type" evidence="1">
    <location>
        <begin position="15"/>
        <end position="70"/>
    </location>
</feature>
<reference evidence="4 5" key="1">
    <citation type="submission" date="2018-08" db="EMBL/GenBank/DDBJ databases">
        <title>A genome reference for cultivated species of the human gut microbiota.</title>
        <authorList>
            <person name="Zou Y."/>
            <person name="Xue W."/>
            <person name="Luo G."/>
        </authorList>
    </citation>
    <scope>NUCLEOTIDE SEQUENCE [LARGE SCALE GENOMIC DNA]</scope>
    <source>
        <strain evidence="2 5">AF14-18</strain>
        <strain evidence="3 4">AM35-14</strain>
    </source>
</reference>
<dbReference type="GO" id="GO:0003677">
    <property type="term" value="F:DNA binding"/>
    <property type="evidence" value="ECO:0007669"/>
    <property type="project" value="InterPro"/>
</dbReference>
<proteinExistence type="predicted"/>
<dbReference type="Gene3D" id="1.10.260.40">
    <property type="entry name" value="lambda repressor-like DNA-binding domains"/>
    <property type="match status" value="1"/>
</dbReference>
<dbReference type="Proteomes" id="UP000284543">
    <property type="component" value="Unassembled WGS sequence"/>
</dbReference>
<dbReference type="Proteomes" id="UP000283975">
    <property type="component" value="Unassembled WGS sequence"/>
</dbReference>
<evidence type="ECO:0000313" key="2">
    <source>
        <dbReference type="EMBL" id="RGV78942.1"/>
    </source>
</evidence>
<dbReference type="EMBL" id="QRZM01000001">
    <property type="protein sequence ID" value="RGV78942.1"/>
    <property type="molecule type" value="Genomic_DNA"/>
</dbReference>
<dbReference type="AlphaFoldDB" id="A0A412ZFI7"/>
<dbReference type="KEGG" id="cbol:CGC65_05760"/>
<protein>
    <submittedName>
        <fullName evidence="2">Helix-turn-helix domain-containing protein</fullName>
    </submittedName>
</protein>
<comment type="caution">
    <text evidence="2">The sequence shown here is derived from an EMBL/GenBank/DDBJ whole genome shotgun (WGS) entry which is preliminary data.</text>
</comment>
<dbReference type="InterPro" id="IPR001387">
    <property type="entry name" value="Cro/C1-type_HTH"/>
</dbReference>
<dbReference type="Pfam" id="PF01381">
    <property type="entry name" value="HTH_3"/>
    <property type="match status" value="1"/>
</dbReference>
<evidence type="ECO:0000313" key="5">
    <source>
        <dbReference type="Proteomes" id="UP000284543"/>
    </source>
</evidence>
<evidence type="ECO:0000313" key="4">
    <source>
        <dbReference type="Proteomes" id="UP000283975"/>
    </source>
</evidence>
<accession>A0A412ZFI7</accession>
<name>A0A412ZFI7_9FIRM</name>
<organism evidence="2 5">
    <name type="scientific">Enterocloster bolteae</name>
    <dbReference type="NCBI Taxonomy" id="208479"/>
    <lineage>
        <taxon>Bacteria</taxon>
        <taxon>Bacillati</taxon>
        <taxon>Bacillota</taxon>
        <taxon>Clostridia</taxon>
        <taxon>Lachnospirales</taxon>
        <taxon>Lachnospiraceae</taxon>
        <taxon>Enterocloster</taxon>
    </lineage>
</organism>
<dbReference type="PROSITE" id="PS50943">
    <property type="entry name" value="HTH_CROC1"/>
    <property type="match status" value="1"/>
</dbReference>
<dbReference type="InterPro" id="IPR010982">
    <property type="entry name" value="Lambda_DNA-bd_dom_sf"/>
</dbReference>
<dbReference type="GeneID" id="23116257"/>